<dbReference type="OrthoDB" id="6778443at2759"/>
<gene>
    <name evidence="1" type="ORF">PHYEVI_LOCUS8747</name>
</gene>
<sequence>MDNLNNLEYYKTLVSDDEVINALIKDSKVREGVWEKPRVRPNIQFLQRTLNNIASSNKRVSEKRERIKEIEKGRNDVSKYKPKKIIPKKKLPIEYIREILQNRIEFVKPEDDNAQKIETSLIPERSRRKSLDQKITPLTQIRDILKKNCKGTVQDVILISDSDSDSSDSEKT</sequence>
<organism evidence="1 2">
    <name type="scientific">Phyllotreta striolata</name>
    <name type="common">Striped flea beetle</name>
    <name type="synonym">Crioceris striolata</name>
    <dbReference type="NCBI Taxonomy" id="444603"/>
    <lineage>
        <taxon>Eukaryota</taxon>
        <taxon>Metazoa</taxon>
        <taxon>Ecdysozoa</taxon>
        <taxon>Arthropoda</taxon>
        <taxon>Hexapoda</taxon>
        <taxon>Insecta</taxon>
        <taxon>Pterygota</taxon>
        <taxon>Neoptera</taxon>
        <taxon>Endopterygota</taxon>
        <taxon>Coleoptera</taxon>
        <taxon>Polyphaga</taxon>
        <taxon>Cucujiformia</taxon>
        <taxon>Chrysomeloidea</taxon>
        <taxon>Chrysomelidae</taxon>
        <taxon>Galerucinae</taxon>
        <taxon>Alticini</taxon>
        <taxon>Phyllotreta</taxon>
    </lineage>
</organism>
<evidence type="ECO:0000313" key="1">
    <source>
        <dbReference type="EMBL" id="CAG9862432.1"/>
    </source>
</evidence>
<name>A0A9N9TV33_PHYSR</name>
<dbReference type="AlphaFoldDB" id="A0A9N9TV33"/>
<proteinExistence type="predicted"/>
<accession>A0A9N9TV33</accession>
<reference evidence="1" key="1">
    <citation type="submission" date="2022-01" db="EMBL/GenBank/DDBJ databases">
        <authorList>
            <person name="King R."/>
        </authorList>
    </citation>
    <scope>NUCLEOTIDE SEQUENCE</scope>
</reference>
<evidence type="ECO:0000313" key="2">
    <source>
        <dbReference type="Proteomes" id="UP001153712"/>
    </source>
</evidence>
<protein>
    <submittedName>
        <fullName evidence="1">Uncharacterized protein</fullName>
    </submittedName>
</protein>
<keyword evidence="2" id="KW-1185">Reference proteome</keyword>
<dbReference type="EMBL" id="OU900098">
    <property type="protein sequence ID" value="CAG9862432.1"/>
    <property type="molecule type" value="Genomic_DNA"/>
</dbReference>
<dbReference type="Proteomes" id="UP001153712">
    <property type="component" value="Chromosome 5"/>
</dbReference>